<dbReference type="Proteomes" id="UP001292094">
    <property type="component" value="Unassembled WGS sequence"/>
</dbReference>
<organism evidence="1 2">
    <name type="scientific">Petrolisthes manimaculis</name>
    <dbReference type="NCBI Taxonomy" id="1843537"/>
    <lineage>
        <taxon>Eukaryota</taxon>
        <taxon>Metazoa</taxon>
        <taxon>Ecdysozoa</taxon>
        <taxon>Arthropoda</taxon>
        <taxon>Crustacea</taxon>
        <taxon>Multicrustacea</taxon>
        <taxon>Malacostraca</taxon>
        <taxon>Eumalacostraca</taxon>
        <taxon>Eucarida</taxon>
        <taxon>Decapoda</taxon>
        <taxon>Pleocyemata</taxon>
        <taxon>Anomura</taxon>
        <taxon>Galatheoidea</taxon>
        <taxon>Porcellanidae</taxon>
        <taxon>Petrolisthes</taxon>
    </lineage>
</organism>
<protein>
    <submittedName>
        <fullName evidence="1">Uncharacterized protein</fullName>
    </submittedName>
</protein>
<evidence type="ECO:0000313" key="1">
    <source>
        <dbReference type="EMBL" id="KAK4300757.1"/>
    </source>
</evidence>
<accession>A0AAE1P4Y5</accession>
<keyword evidence="2" id="KW-1185">Reference proteome</keyword>
<dbReference type="AlphaFoldDB" id="A0AAE1P4Y5"/>
<proteinExistence type="predicted"/>
<comment type="caution">
    <text evidence="1">The sequence shown here is derived from an EMBL/GenBank/DDBJ whole genome shotgun (WGS) entry which is preliminary data.</text>
</comment>
<evidence type="ECO:0000313" key="2">
    <source>
        <dbReference type="Proteomes" id="UP001292094"/>
    </source>
</evidence>
<name>A0AAE1P4Y5_9EUCA</name>
<sequence>MTTCTTHCTLSIHPRHNTHQHTHRLHLLSYHTSTQLGVLLPLPVPLLVYITMDSEDEDGPAMPRTDTYYVQLIDPKGSRQNITPHIRSQDAVLQH</sequence>
<gene>
    <name evidence="1" type="ORF">Pmani_027066</name>
</gene>
<reference evidence="1" key="1">
    <citation type="submission" date="2023-11" db="EMBL/GenBank/DDBJ databases">
        <title>Genome assemblies of two species of porcelain crab, Petrolisthes cinctipes and Petrolisthes manimaculis (Anomura: Porcellanidae).</title>
        <authorList>
            <person name="Angst P."/>
        </authorList>
    </citation>
    <scope>NUCLEOTIDE SEQUENCE</scope>
    <source>
        <strain evidence="1">PB745_02</strain>
        <tissue evidence="1">Gill</tissue>
    </source>
</reference>
<dbReference type="EMBL" id="JAWZYT010002997">
    <property type="protein sequence ID" value="KAK4300757.1"/>
    <property type="molecule type" value="Genomic_DNA"/>
</dbReference>